<name>A0A6H1ZMZ3_9ZZZZ</name>
<organism evidence="1">
    <name type="scientific">viral metagenome</name>
    <dbReference type="NCBI Taxonomy" id="1070528"/>
    <lineage>
        <taxon>unclassified sequences</taxon>
        <taxon>metagenomes</taxon>
        <taxon>organismal metagenomes</taxon>
    </lineage>
</organism>
<dbReference type="EMBL" id="MT144661">
    <property type="protein sequence ID" value="QJH96762.1"/>
    <property type="molecule type" value="Genomic_DNA"/>
</dbReference>
<accession>A0A6H1ZMZ3</accession>
<proteinExistence type="predicted"/>
<dbReference type="AlphaFoldDB" id="A0A6H1ZMZ3"/>
<evidence type="ECO:0000313" key="1">
    <source>
        <dbReference type="EMBL" id="QJA48842.1"/>
    </source>
</evidence>
<dbReference type="EMBL" id="MT144105">
    <property type="protein sequence ID" value="QJA48842.1"/>
    <property type="molecule type" value="Genomic_DNA"/>
</dbReference>
<protein>
    <submittedName>
        <fullName evidence="1">Uncharacterized protein</fullName>
    </submittedName>
</protein>
<sequence>MPNNPPPRDGLGRRVPIRLEKVFAGREKLIAWAGALGQLEMRLIWLADASYGEEIDQSVFNRDLERIRNTVLAAIPFAPCECLGIEECGLCNSKGWMTAKQWNLRTSTLVW</sequence>
<gene>
    <name evidence="1" type="ORF">TM448A01166_0014</name>
    <name evidence="2" type="ORF">TM448B00801_0020</name>
</gene>
<evidence type="ECO:0000313" key="2">
    <source>
        <dbReference type="EMBL" id="QJH96762.1"/>
    </source>
</evidence>
<reference evidence="1" key="1">
    <citation type="submission" date="2020-03" db="EMBL/GenBank/DDBJ databases">
        <title>The deep terrestrial virosphere.</title>
        <authorList>
            <person name="Holmfeldt K."/>
            <person name="Nilsson E."/>
            <person name="Simone D."/>
            <person name="Lopez-Fernandez M."/>
            <person name="Wu X."/>
            <person name="de Brujin I."/>
            <person name="Lundin D."/>
            <person name="Andersson A."/>
            <person name="Bertilsson S."/>
            <person name="Dopson M."/>
        </authorList>
    </citation>
    <scope>NUCLEOTIDE SEQUENCE</scope>
    <source>
        <strain evidence="1">TM448A01166</strain>
        <strain evidence="2">TM448B00801</strain>
    </source>
</reference>